<dbReference type="CDD" id="cd01335">
    <property type="entry name" value="Radical_SAM"/>
    <property type="match status" value="1"/>
</dbReference>
<protein>
    <recommendedName>
        <fullName evidence="5">L-lysine 2,3-aminomutase</fullName>
    </recommendedName>
    <alternativeName>
        <fullName evidence="13">EF-P post-translational modification enzyme B</fullName>
    </alternativeName>
</protein>
<comment type="catalytic activity">
    <reaction evidence="1">
        <text>L-lysine = D-beta-lysine</text>
        <dbReference type="Rhea" id="RHEA:44148"/>
        <dbReference type="ChEBI" id="CHEBI:32551"/>
        <dbReference type="ChEBI" id="CHEBI:84138"/>
    </reaction>
</comment>
<evidence type="ECO:0000256" key="10">
    <source>
        <dbReference type="ARBA" id="ARBA00023004"/>
    </source>
</evidence>
<dbReference type="InterPro" id="IPR007197">
    <property type="entry name" value="rSAM"/>
</dbReference>
<evidence type="ECO:0000256" key="11">
    <source>
        <dbReference type="ARBA" id="ARBA00023014"/>
    </source>
</evidence>
<dbReference type="Proteomes" id="UP001069090">
    <property type="component" value="Unassembled WGS sequence"/>
</dbReference>
<keyword evidence="11 14" id="KW-0411">Iron-sulfur</keyword>
<dbReference type="NCBIfam" id="TIGR00238">
    <property type="entry name" value="KamA family radical SAM protein"/>
    <property type="match status" value="1"/>
</dbReference>
<evidence type="ECO:0000256" key="2">
    <source>
        <dbReference type="ARBA" id="ARBA00001933"/>
    </source>
</evidence>
<evidence type="ECO:0000256" key="6">
    <source>
        <dbReference type="ARBA" id="ARBA00022485"/>
    </source>
</evidence>
<dbReference type="RefSeq" id="WP_258331671.1">
    <property type="nucleotide sequence ID" value="NZ_JAPTGG010000007.1"/>
</dbReference>
<dbReference type="PIRSF" id="PIRSF004911">
    <property type="entry name" value="DUF160"/>
    <property type="match status" value="1"/>
</dbReference>
<keyword evidence="6 14" id="KW-0004">4Fe-4S</keyword>
<evidence type="ECO:0000256" key="3">
    <source>
        <dbReference type="ARBA" id="ARBA00001966"/>
    </source>
</evidence>
<dbReference type="PANTHER" id="PTHR30538">
    <property type="entry name" value="LYSINE 2,3-AMINOMUTASE-RELATED"/>
    <property type="match status" value="1"/>
</dbReference>
<evidence type="ECO:0000256" key="14">
    <source>
        <dbReference type="PIRSR" id="PIRSR004911-1"/>
    </source>
</evidence>
<dbReference type="SFLD" id="SFLDG01070">
    <property type="entry name" value="PLP-dependent"/>
    <property type="match status" value="1"/>
</dbReference>
<evidence type="ECO:0000256" key="1">
    <source>
        <dbReference type="ARBA" id="ARBA00001352"/>
    </source>
</evidence>
<dbReference type="GO" id="GO:0046872">
    <property type="term" value="F:metal ion binding"/>
    <property type="evidence" value="ECO:0007669"/>
    <property type="project" value="UniProtKB-KW"/>
</dbReference>
<feature type="domain" description="Radical SAM core" evidence="16">
    <location>
        <begin position="110"/>
        <end position="340"/>
    </location>
</feature>
<dbReference type="SUPFAM" id="SSF102114">
    <property type="entry name" value="Radical SAM enzymes"/>
    <property type="match status" value="1"/>
</dbReference>
<dbReference type="PROSITE" id="PS51918">
    <property type="entry name" value="RADICAL_SAM"/>
    <property type="match status" value="1"/>
</dbReference>
<dbReference type="SFLD" id="SFLDS00029">
    <property type="entry name" value="Radical_SAM"/>
    <property type="match status" value="1"/>
</dbReference>
<dbReference type="InterPro" id="IPR003739">
    <property type="entry name" value="Lys_aminomutase/Glu_NH3_mut"/>
</dbReference>
<evidence type="ECO:0000256" key="13">
    <source>
        <dbReference type="ARBA" id="ARBA00030756"/>
    </source>
</evidence>
<evidence type="ECO:0000313" key="17">
    <source>
        <dbReference type="EMBL" id="MCZ0865525.1"/>
    </source>
</evidence>
<evidence type="ECO:0000256" key="8">
    <source>
        <dbReference type="ARBA" id="ARBA00022723"/>
    </source>
</evidence>
<dbReference type="AlphaFoldDB" id="A0A9J6RNE1"/>
<comment type="caution">
    <text evidence="17">The sequence shown here is derived from an EMBL/GenBank/DDBJ whole genome shotgun (WGS) entry which is preliminary data.</text>
</comment>
<dbReference type="NCBIfam" id="TIGR03821">
    <property type="entry name" value="EFP_modif_epmB"/>
    <property type="match status" value="1"/>
</dbReference>
<keyword evidence="12" id="KW-0413">Isomerase</keyword>
<keyword evidence="8 14" id="KW-0479">Metal-binding</keyword>
<dbReference type="GO" id="GO:0016853">
    <property type="term" value="F:isomerase activity"/>
    <property type="evidence" value="ECO:0007669"/>
    <property type="project" value="UniProtKB-KW"/>
</dbReference>
<proteinExistence type="inferred from homology"/>
<name>A0A9J6RNE1_9GAMM</name>
<keyword evidence="18" id="KW-1185">Reference proteome</keyword>
<evidence type="ECO:0000259" key="16">
    <source>
        <dbReference type="PROSITE" id="PS51918"/>
    </source>
</evidence>
<evidence type="ECO:0000256" key="4">
    <source>
        <dbReference type="ARBA" id="ARBA00008703"/>
    </source>
</evidence>
<sequence>MTAPTDLIWQSKTPATASWQQQLKTLIREPAELFARLDLQAEDMPAHLAACQDFALRVPSAFVDKMQRGDWNDPLLLQVLPQGAELLAQTGFVADPLEEQSSNPHPGLIHKYHGRVLLVVSGGCAINCRYCFRRHFPYEDNNPSRQEWQNALDYIAADNSISEVILSGGDPLVASDKQLAELVQRIAAIPHVHTLRVHSRLPLVIPERISDELVALLTGSRLQTVFVIHCNHPNELDERVQQAMAKLKAAGVTLLNQSVLLAHINDDSATLQALSEKLFAQGVLPYYLHVLDKVQGAAHFDVAEERAIALLAALRDRLPGYLVPKLVRELPNYGSKTPIPAF</sequence>
<feature type="binding site" evidence="14">
    <location>
        <position position="124"/>
    </location>
    <ligand>
        <name>[4Fe-4S] cluster</name>
        <dbReference type="ChEBI" id="CHEBI:49883"/>
        <note>4Fe-4S-S-AdoMet</note>
    </ligand>
</feature>
<evidence type="ECO:0000256" key="5">
    <source>
        <dbReference type="ARBA" id="ARBA00022363"/>
    </source>
</evidence>
<comment type="cofactor">
    <cofactor evidence="2 15">
        <name>pyridoxal 5'-phosphate</name>
        <dbReference type="ChEBI" id="CHEBI:597326"/>
    </cofactor>
</comment>
<dbReference type="Gene3D" id="3.20.20.70">
    <property type="entry name" value="Aldolase class I"/>
    <property type="match status" value="1"/>
</dbReference>
<comment type="similarity">
    <text evidence="4">Belongs to the radical SAM superfamily. KamA family.</text>
</comment>
<comment type="cofactor">
    <cofactor evidence="3">
        <name>[4Fe-4S] cluster</name>
        <dbReference type="ChEBI" id="CHEBI:49883"/>
    </cofactor>
</comment>
<dbReference type="InterPro" id="IPR022462">
    <property type="entry name" value="EpmB"/>
</dbReference>
<evidence type="ECO:0000256" key="15">
    <source>
        <dbReference type="PIRSR" id="PIRSR603739-50"/>
    </source>
</evidence>
<feature type="binding site" evidence="14">
    <location>
        <position position="128"/>
    </location>
    <ligand>
        <name>[4Fe-4S] cluster</name>
        <dbReference type="ChEBI" id="CHEBI:49883"/>
        <note>4Fe-4S-S-AdoMet</note>
    </ligand>
</feature>
<feature type="binding site" evidence="14">
    <location>
        <position position="131"/>
    </location>
    <ligand>
        <name>[4Fe-4S] cluster</name>
        <dbReference type="ChEBI" id="CHEBI:49883"/>
        <note>4Fe-4S-S-AdoMet</note>
    </ligand>
</feature>
<keyword evidence="7" id="KW-0949">S-adenosyl-L-methionine</keyword>
<dbReference type="InterPro" id="IPR013785">
    <property type="entry name" value="Aldolase_TIM"/>
</dbReference>
<organism evidence="17 18">
    <name type="scientific">Dasania phycosphaerae</name>
    <dbReference type="NCBI Taxonomy" id="2950436"/>
    <lineage>
        <taxon>Bacteria</taxon>
        <taxon>Pseudomonadati</taxon>
        <taxon>Pseudomonadota</taxon>
        <taxon>Gammaproteobacteria</taxon>
        <taxon>Cellvibrionales</taxon>
        <taxon>Spongiibacteraceae</taxon>
        <taxon>Dasania</taxon>
    </lineage>
</organism>
<dbReference type="EMBL" id="JAPTGG010000007">
    <property type="protein sequence ID" value="MCZ0865525.1"/>
    <property type="molecule type" value="Genomic_DNA"/>
</dbReference>
<dbReference type="Pfam" id="PF04055">
    <property type="entry name" value="Radical_SAM"/>
    <property type="match status" value="1"/>
</dbReference>
<keyword evidence="9 15" id="KW-0663">Pyridoxal phosphate</keyword>
<keyword evidence="10" id="KW-0408">Iron</keyword>
<feature type="modified residue" description="N6-(pyridoxal phosphate)lysine" evidence="15">
    <location>
        <position position="336"/>
    </location>
</feature>
<accession>A0A9J6RNE1</accession>
<dbReference type="SFLD" id="SFLDF00314">
    <property type="entry name" value="L-lysine_2_3-aminomutase_(yjeK"/>
    <property type="match status" value="1"/>
</dbReference>
<evidence type="ECO:0000256" key="12">
    <source>
        <dbReference type="ARBA" id="ARBA00023235"/>
    </source>
</evidence>
<dbReference type="GO" id="GO:0051539">
    <property type="term" value="F:4 iron, 4 sulfur cluster binding"/>
    <property type="evidence" value="ECO:0007669"/>
    <property type="project" value="UniProtKB-KW"/>
</dbReference>
<reference evidence="17 18" key="1">
    <citation type="submission" date="2022-12" db="EMBL/GenBank/DDBJ databases">
        <title>Dasania phycosphaerae sp. nov., isolated from particulate material of the south coast of Korea.</title>
        <authorList>
            <person name="Jiang Y."/>
        </authorList>
    </citation>
    <scope>NUCLEOTIDE SEQUENCE [LARGE SCALE GENOMIC DNA]</scope>
    <source>
        <strain evidence="17 18">GY-19</strain>
    </source>
</reference>
<evidence type="ECO:0000313" key="18">
    <source>
        <dbReference type="Proteomes" id="UP001069090"/>
    </source>
</evidence>
<dbReference type="PANTHER" id="PTHR30538:SF1">
    <property type="entry name" value="L-LYSINE 2,3-AMINOMUTASE"/>
    <property type="match status" value="1"/>
</dbReference>
<dbReference type="InterPro" id="IPR058240">
    <property type="entry name" value="rSAM_sf"/>
</dbReference>
<evidence type="ECO:0000256" key="7">
    <source>
        <dbReference type="ARBA" id="ARBA00022691"/>
    </source>
</evidence>
<evidence type="ECO:0000256" key="9">
    <source>
        <dbReference type="ARBA" id="ARBA00022898"/>
    </source>
</evidence>
<gene>
    <name evidence="17" type="primary">epmB</name>
    <name evidence="17" type="ORF">O0V09_09955</name>
</gene>